<dbReference type="GO" id="GO:0016020">
    <property type="term" value="C:membrane"/>
    <property type="evidence" value="ECO:0007669"/>
    <property type="project" value="UniProtKB-SubCell"/>
</dbReference>
<sequence>MCAITAKQIPRDAMVNENKHVVYMALSMSILSATYEILRSASTALVTSSGESTNVSLLMSLSTPFSLVLLLWFNYEMRSGGARYTLWRTTNTIAFFFVIMNVIFAAEMAGPFSVGMVYLMQESCYHLIVTQQWSFISSVVTPSQGKTIFAPIGGVCSISGAVAGYMVKSLLSYMDISNLFGIGGLFLFVTASYGDYAYAIAEKNGTRTKALKVKKEDEKIKTSKSLWTRSRDLFQRVPILHALACEILACQTLATILNVSYITKLKDSLPHGADRASWTGRFYAIVNGISGTLQFTALPSLMSNVDQHNVWVTIPTIMLFLGSLSSIVGNTSLFMASVSFGSLKIMEYSVRGVATELVYVSLDDESRYSGKQIITTFGVKIAKSLTSFLLSRITSGRDPDTNSKIFSSLTLFTSCLWLYFAILLAKKLKTGISMR</sequence>
<feature type="transmembrane region" description="Helical" evidence="9">
    <location>
        <begin position="405"/>
        <end position="425"/>
    </location>
</feature>
<dbReference type="SUPFAM" id="SSF103473">
    <property type="entry name" value="MFS general substrate transporter"/>
    <property type="match status" value="1"/>
</dbReference>
<evidence type="ECO:0000256" key="5">
    <source>
        <dbReference type="ARBA" id="ARBA00022741"/>
    </source>
</evidence>
<evidence type="ECO:0000256" key="4">
    <source>
        <dbReference type="ARBA" id="ARBA00022692"/>
    </source>
</evidence>
<keyword evidence="4 9" id="KW-0812">Transmembrane</keyword>
<feature type="transmembrane region" description="Helical" evidence="9">
    <location>
        <begin position="58"/>
        <end position="75"/>
    </location>
</feature>
<organism evidence="10">
    <name type="scientific">Leptocylindrus danicus</name>
    <dbReference type="NCBI Taxonomy" id="163516"/>
    <lineage>
        <taxon>Eukaryota</taxon>
        <taxon>Sar</taxon>
        <taxon>Stramenopiles</taxon>
        <taxon>Ochrophyta</taxon>
        <taxon>Bacillariophyta</taxon>
        <taxon>Coscinodiscophyceae</taxon>
        <taxon>Chaetocerotophycidae</taxon>
        <taxon>Leptocylindrales</taxon>
        <taxon>Leptocylindraceae</taxon>
        <taxon>Leptocylindrus</taxon>
    </lineage>
</organism>
<dbReference type="EMBL" id="HBGY01033282">
    <property type="protein sequence ID" value="CAD9613618.1"/>
    <property type="molecule type" value="Transcribed_RNA"/>
</dbReference>
<keyword evidence="5" id="KW-0547">Nucleotide-binding</keyword>
<dbReference type="InterPro" id="IPR036259">
    <property type="entry name" value="MFS_trans_sf"/>
</dbReference>
<reference evidence="10" key="1">
    <citation type="submission" date="2021-01" db="EMBL/GenBank/DDBJ databases">
        <authorList>
            <person name="Corre E."/>
            <person name="Pelletier E."/>
            <person name="Niang G."/>
            <person name="Scheremetjew M."/>
            <person name="Finn R."/>
            <person name="Kale V."/>
            <person name="Holt S."/>
            <person name="Cochrane G."/>
            <person name="Meng A."/>
            <person name="Brown T."/>
            <person name="Cohen L."/>
        </authorList>
    </citation>
    <scope>NUCLEOTIDE SEQUENCE</scope>
    <source>
        <strain evidence="10">B650</strain>
    </source>
</reference>
<feature type="transmembrane region" description="Helical" evidence="9">
    <location>
        <begin position="179"/>
        <end position="201"/>
    </location>
</feature>
<evidence type="ECO:0008006" key="11">
    <source>
        <dbReference type="Google" id="ProtNLM"/>
    </source>
</evidence>
<evidence type="ECO:0000256" key="3">
    <source>
        <dbReference type="ARBA" id="ARBA00022448"/>
    </source>
</evidence>
<feature type="transmembrane region" description="Helical" evidence="9">
    <location>
        <begin position="95"/>
        <end position="119"/>
    </location>
</feature>
<evidence type="ECO:0000256" key="9">
    <source>
        <dbReference type="SAM" id="Phobius"/>
    </source>
</evidence>
<dbReference type="PANTHER" id="PTHR31187">
    <property type="match status" value="1"/>
</dbReference>
<feature type="transmembrane region" description="Helical" evidence="9">
    <location>
        <begin position="314"/>
        <end position="336"/>
    </location>
</feature>
<feature type="transmembrane region" description="Helical" evidence="9">
    <location>
        <begin position="148"/>
        <end position="167"/>
    </location>
</feature>
<evidence type="ECO:0000256" key="7">
    <source>
        <dbReference type="ARBA" id="ARBA00022989"/>
    </source>
</evidence>
<evidence type="ECO:0000256" key="1">
    <source>
        <dbReference type="ARBA" id="ARBA00004141"/>
    </source>
</evidence>
<keyword evidence="8 9" id="KW-0472">Membrane</keyword>
<keyword evidence="6" id="KW-0067">ATP-binding</keyword>
<evidence type="ECO:0000256" key="8">
    <source>
        <dbReference type="ARBA" id="ARBA00023136"/>
    </source>
</evidence>
<dbReference type="GO" id="GO:0005524">
    <property type="term" value="F:ATP binding"/>
    <property type="evidence" value="ECO:0007669"/>
    <property type="project" value="UniProtKB-KW"/>
</dbReference>
<gene>
    <name evidence="10" type="ORF">LDAN0321_LOCUS20839</name>
</gene>
<comment type="subcellular location">
    <subcellularLocation>
        <location evidence="1">Membrane</location>
        <topology evidence="1">Multi-pass membrane protein</topology>
    </subcellularLocation>
</comment>
<keyword evidence="7 9" id="KW-1133">Transmembrane helix</keyword>
<dbReference type="AlphaFoldDB" id="A0A7S2PQM4"/>
<protein>
    <recommendedName>
        <fullName evidence="11">ADP,ATP carrier protein</fullName>
    </recommendedName>
</protein>
<accession>A0A7S2PQM4</accession>
<dbReference type="PANTHER" id="PTHR31187:SF1">
    <property type="entry name" value="ADP,ATP CARRIER PROTEIN 1"/>
    <property type="match status" value="1"/>
</dbReference>
<dbReference type="GO" id="GO:0005471">
    <property type="term" value="F:ATP:ADP antiporter activity"/>
    <property type="evidence" value="ECO:0007669"/>
    <property type="project" value="InterPro"/>
</dbReference>
<proteinExistence type="inferred from homology"/>
<comment type="similarity">
    <text evidence="2">Belongs to the ADP/ATP translocase tlc family.</text>
</comment>
<evidence type="ECO:0000256" key="2">
    <source>
        <dbReference type="ARBA" id="ARBA00007127"/>
    </source>
</evidence>
<dbReference type="InterPro" id="IPR004667">
    <property type="entry name" value="ADP_ATP_car_bac_type"/>
</dbReference>
<keyword evidence="3" id="KW-0813">Transport</keyword>
<name>A0A7S2PQM4_9STRA</name>
<feature type="transmembrane region" description="Helical" evidence="9">
    <location>
        <begin position="239"/>
        <end position="261"/>
    </location>
</feature>
<evidence type="ECO:0000313" key="10">
    <source>
        <dbReference type="EMBL" id="CAD9613618.1"/>
    </source>
</evidence>
<feature type="transmembrane region" description="Helical" evidence="9">
    <location>
        <begin position="21"/>
        <end position="38"/>
    </location>
</feature>
<feature type="transmembrane region" description="Helical" evidence="9">
    <location>
        <begin position="282"/>
        <end position="302"/>
    </location>
</feature>
<evidence type="ECO:0000256" key="6">
    <source>
        <dbReference type="ARBA" id="ARBA00022840"/>
    </source>
</evidence>